<dbReference type="InterPro" id="IPR036735">
    <property type="entry name" value="NGN_dom_sf"/>
</dbReference>
<dbReference type="AlphaFoldDB" id="A0A979GXL3"/>
<dbReference type="GO" id="GO:0031564">
    <property type="term" value="P:transcription antitermination"/>
    <property type="evidence" value="ECO:0007669"/>
    <property type="project" value="UniProtKB-KW"/>
</dbReference>
<evidence type="ECO:0000256" key="3">
    <source>
        <dbReference type="ARBA" id="ARBA00023163"/>
    </source>
</evidence>
<sequence length="170" mass="19740">MNKLIEGWYALYTMPRHEKKLHTRLSELNVTSFLPMTRMLRTWHDRKKYVEMPLFPSYIFVYLNNIEHYYNVLNTNGALYYVKTGNELSRISEQIIHYIRIVSEQSTGIELSADYFPPGKELLISSGPLAGFSCEVVSYKNSEKILVRVSLLQRSLLCSYTADSLGEKLT</sequence>
<dbReference type="GO" id="GO:0006354">
    <property type="term" value="P:DNA-templated transcription elongation"/>
    <property type="evidence" value="ECO:0007669"/>
    <property type="project" value="InterPro"/>
</dbReference>
<keyword evidence="1" id="KW-0889">Transcription antitermination</keyword>
<dbReference type="InterPro" id="IPR006645">
    <property type="entry name" value="NGN-like_dom"/>
</dbReference>
<dbReference type="InterPro" id="IPR043425">
    <property type="entry name" value="NusG-like"/>
</dbReference>
<keyword evidence="3" id="KW-0804">Transcription</keyword>
<dbReference type="SUPFAM" id="SSF82679">
    <property type="entry name" value="N-utilization substance G protein NusG, N-terminal domain"/>
    <property type="match status" value="1"/>
</dbReference>
<keyword evidence="2" id="KW-0805">Transcription regulation</keyword>
<evidence type="ECO:0000313" key="6">
    <source>
        <dbReference type="Proteomes" id="UP000002215"/>
    </source>
</evidence>
<organism evidence="5 6">
    <name type="scientific">Chitinophaga pinensis (strain ATCC 43595 / DSM 2588 / LMG 13176 / NBRC 15968 / NCIMB 11800 / UQM 2034)</name>
    <dbReference type="NCBI Taxonomy" id="485918"/>
    <lineage>
        <taxon>Bacteria</taxon>
        <taxon>Pseudomonadati</taxon>
        <taxon>Bacteroidota</taxon>
        <taxon>Chitinophagia</taxon>
        <taxon>Chitinophagales</taxon>
        <taxon>Chitinophagaceae</taxon>
        <taxon>Chitinophaga</taxon>
    </lineage>
</organism>
<reference evidence="5 6" key="2">
    <citation type="journal article" date="2010" name="Stand. Genomic Sci.">
        <title>Complete genome sequence of Chitinophaga pinensis type strain (UQM 2034).</title>
        <authorList>
            <person name="Glavina Del Rio T."/>
            <person name="Abt B."/>
            <person name="Spring S."/>
            <person name="Lapidus A."/>
            <person name="Nolan M."/>
            <person name="Tice H."/>
            <person name="Copeland A."/>
            <person name="Cheng J.F."/>
            <person name="Chen F."/>
            <person name="Bruce D."/>
            <person name="Goodwin L."/>
            <person name="Pitluck S."/>
            <person name="Ivanova N."/>
            <person name="Mavromatis K."/>
            <person name="Mikhailova N."/>
            <person name="Pati A."/>
            <person name="Chen A."/>
            <person name="Palaniappan K."/>
            <person name="Land M."/>
            <person name="Hauser L."/>
            <person name="Chang Y.J."/>
            <person name="Jeffries C.D."/>
            <person name="Chain P."/>
            <person name="Saunders E."/>
            <person name="Detter J.C."/>
            <person name="Brettin T."/>
            <person name="Rohde M."/>
            <person name="Goker M."/>
            <person name="Bristow J."/>
            <person name="Eisen J.A."/>
            <person name="Markowitz V."/>
            <person name="Hugenholtz P."/>
            <person name="Kyrpides N.C."/>
            <person name="Klenk H.P."/>
            <person name="Lucas S."/>
        </authorList>
    </citation>
    <scope>NUCLEOTIDE SEQUENCE [LARGE SCALE GENOMIC DNA]</scope>
    <source>
        <strain evidence="6">ATCC 43595 / DSM 2588 / LMG 13176 / NBRC 15968 / NCIMB 11800 / UQM 2034</strain>
    </source>
</reference>
<dbReference type="EMBL" id="CP001699">
    <property type="protein sequence ID" value="ACU62629.1"/>
    <property type="molecule type" value="Genomic_DNA"/>
</dbReference>
<proteinExistence type="predicted"/>
<dbReference type="PANTHER" id="PTHR30265">
    <property type="entry name" value="RHO-INTERACTING TRANSCRIPTION TERMINATION FACTOR NUSG"/>
    <property type="match status" value="1"/>
</dbReference>
<evidence type="ECO:0000256" key="1">
    <source>
        <dbReference type="ARBA" id="ARBA00022814"/>
    </source>
</evidence>
<reference evidence="6" key="1">
    <citation type="submission" date="2009-08" db="EMBL/GenBank/DDBJ databases">
        <title>The complete genome of Chitinophaga pinensis DSM 2588.</title>
        <authorList>
            <consortium name="US DOE Joint Genome Institute (JGI-PGF)"/>
            <person name="Lucas S."/>
            <person name="Copeland A."/>
            <person name="Lapidus A."/>
            <person name="Glavina del Rio T."/>
            <person name="Dalin E."/>
            <person name="Tice H."/>
            <person name="Bruce D."/>
            <person name="Goodwin L."/>
            <person name="Pitluck S."/>
            <person name="Kyrpides N."/>
            <person name="Mavromatis K."/>
            <person name="Ivanova N."/>
            <person name="Mikhailova N."/>
            <person name="Sims D."/>
            <person name="Meinche L."/>
            <person name="Brettin T."/>
            <person name="Detter J.C."/>
            <person name="Han C."/>
            <person name="Larimer F."/>
            <person name="Land M."/>
            <person name="Hauser L."/>
            <person name="Markowitz V."/>
            <person name="Cheng J.-F."/>
            <person name="Hugenholtz P."/>
            <person name="Woyke T."/>
            <person name="Wu D."/>
            <person name="Spring S."/>
            <person name="Klenk H.-P."/>
            <person name="Eisen J.A."/>
        </authorList>
    </citation>
    <scope>NUCLEOTIDE SEQUENCE [LARGE SCALE GENOMIC DNA]</scope>
    <source>
        <strain evidence="6">ATCC 43595 / DSM 2588 / LMG 13176 / NBRC 15968 / NCIMB 11800 / UQM 2034</strain>
    </source>
</reference>
<dbReference type="Pfam" id="PF02357">
    <property type="entry name" value="NusG"/>
    <property type="match status" value="1"/>
</dbReference>
<feature type="domain" description="NusG-like N-terminal" evidence="4">
    <location>
        <begin position="8"/>
        <end position="99"/>
    </location>
</feature>
<dbReference type="PANTHER" id="PTHR30265:SF4">
    <property type="entry name" value="KOW MOTIF FAMILY PROTEIN, EXPRESSED"/>
    <property type="match status" value="1"/>
</dbReference>
<dbReference type="Proteomes" id="UP000002215">
    <property type="component" value="Chromosome"/>
</dbReference>
<accession>A0A979GXL3</accession>
<dbReference type="OrthoDB" id="9796143at2"/>
<evidence type="ECO:0000259" key="4">
    <source>
        <dbReference type="Pfam" id="PF02357"/>
    </source>
</evidence>
<name>A0A979GXL3_CHIPD</name>
<dbReference type="CDD" id="cd09895">
    <property type="entry name" value="NGN_SP_UpxY"/>
    <property type="match status" value="1"/>
</dbReference>
<evidence type="ECO:0000256" key="2">
    <source>
        <dbReference type="ARBA" id="ARBA00023015"/>
    </source>
</evidence>
<dbReference type="NCBIfam" id="NF033644">
    <property type="entry name" value="antiterm_UpxY"/>
    <property type="match status" value="1"/>
</dbReference>
<protein>
    <submittedName>
        <fullName evidence="5">NusG antitermination factor</fullName>
    </submittedName>
</protein>
<dbReference type="KEGG" id="cpi:Cpin_5198"/>
<dbReference type="Gene3D" id="3.30.70.940">
    <property type="entry name" value="NusG, N-terminal domain"/>
    <property type="match status" value="1"/>
</dbReference>
<dbReference type="RefSeq" id="WP_012792797.1">
    <property type="nucleotide sequence ID" value="NC_013132.1"/>
</dbReference>
<gene>
    <name evidence="5" type="ordered locus">Cpin_5198</name>
</gene>
<evidence type="ECO:0000313" key="5">
    <source>
        <dbReference type="EMBL" id="ACU62629.1"/>
    </source>
</evidence>